<keyword evidence="7 9" id="KW-0472">Membrane</keyword>
<comment type="caution">
    <text evidence="12">The sequence shown here is derived from an EMBL/GenBank/DDBJ whole genome shotgun (WGS) entry which is preliminary data.</text>
</comment>
<evidence type="ECO:0000256" key="9">
    <source>
        <dbReference type="HAMAP-Rule" id="MF_00911"/>
    </source>
</evidence>
<keyword evidence="8 9" id="KW-0131">Cell cycle</keyword>
<reference evidence="12 13" key="1">
    <citation type="submission" date="2019-12" db="EMBL/GenBank/DDBJ databases">
        <title>Genomic-based taxomic classification of the family Erythrobacteraceae.</title>
        <authorList>
            <person name="Xu L."/>
        </authorList>
    </citation>
    <scope>NUCLEOTIDE SEQUENCE [LARGE SCALE GENOMIC DNA]</scope>
    <source>
        <strain evidence="12 13">LMG 29518</strain>
    </source>
</reference>
<dbReference type="InterPro" id="IPR005548">
    <property type="entry name" value="Cell_div_FtsQ/DivIB_C"/>
</dbReference>
<keyword evidence="2 9" id="KW-1003">Cell membrane</keyword>
<comment type="function">
    <text evidence="9">Essential cell division protein.</text>
</comment>
<feature type="domain" description="POTRA" evidence="11">
    <location>
        <begin position="92"/>
        <end position="160"/>
    </location>
</feature>
<sequence length="303" mass="33565">MSRTISRKAKGARRQARSQGTKRQMRKAQATTNSFIDALMRVLPFTEEQLQRAFLVLILVGLLALAWVIASVSGLTVLVEQQAAKSAAEAGFQVRRVEVRGVERMNELKVYERVLSQRDQSMMLVDLADLRQELLTLPWVQDARVSRQLPDAVVVDIVERTPHAVLKKPRRLMLIDGTGHELEPISPEKAEGMLIISGPGAAKKVGDLTKLLDAAPALKPQVARAEWVGNRRWNLTFKTDQILALPEGEQKAAGALVSFAKLDGVNRLLGGDVTRFDMRTGDRLYMRVPGREKAQSLAASKDT</sequence>
<evidence type="ECO:0000313" key="12">
    <source>
        <dbReference type="EMBL" id="MXO66452.1"/>
    </source>
</evidence>
<dbReference type="GO" id="GO:0043093">
    <property type="term" value="P:FtsZ-dependent cytokinesis"/>
    <property type="evidence" value="ECO:0007669"/>
    <property type="project" value="UniProtKB-UniRule"/>
</dbReference>
<accession>A0A6I4T872</accession>
<dbReference type="InterPro" id="IPR026579">
    <property type="entry name" value="FtsQ"/>
</dbReference>
<evidence type="ECO:0000313" key="13">
    <source>
        <dbReference type="Proteomes" id="UP000438476"/>
    </source>
</evidence>
<dbReference type="Gene3D" id="3.10.20.310">
    <property type="entry name" value="membrane protein fhac"/>
    <property type="match status" value="1"/>
</dbReference>
<dbReference type="OrthoDB" id="9783091at2"/>
<evidence type="ECO:0000256" key="10">
    <source>
        <dbReference type="SAM" id="MobiDB-lite"/>
    </source>
</evidence>
<evidence type="ECO:0000259" key="11">
    <source>
        <dbReference type="PROSITE" id="PS51779"/>
    </source>
</evidence>
<evidence type="ECO:0000256" key="3">
    <source>
        <dbReference type="ARBA" id="ARBA00022519"/>
    </source>
</evidence>
<evidence type="ECO:0000256" key="4">
    <source>
        <dbReference type="ARBA" id="ARBA00022618"/>
    </source>
</evidence>
<keyword evidence="13" id="KW-1185">Reference proteome</keyword>
<dbReference type="GO" id="GO:0032153">
    <property type="term" value="C:cell division site"/>
    <property type="evidence" value="ECO:0007669"/>
    <property type="project" value="UniProtKB-UniRule"/>
</dbReference>
<dbReference type="Pfam" id="PF03799">
    <property type="entry name" value="FtsQ_DivIB_C"/>
    <property type="match status" value="1"/>
</dbReference>
<dbReference type="InterPro" id="IPR013685">
    <property type="entry name" value="POTRA_FtsQ_type"/>
</dbReference>
<dbReference type="AlphaFoldDB" id="A0A6I4T872"/>
<comment type="similarity">
    <text evidence="9">Belongs to the FtsQ/DivIB family. FtsQ subfamily.</text>
</comment>
<name>A0A6I4T872_9SPHN</name>
<dbReference type="GO" id="GO:0005886">
    <property type="term" value="C:plasma membrane"/>
    <property type="evidence" value="ECO:0007669"/>
    <property type="project" value="UniProtKB-SubCell"/>
</dbReference>
<dbReference type="Pfam" id="PF08478">
    <property type="entry name" value="POTRA_1"/>
    <property type="match status" value="1"/>
</dbReference>
<feature type="region of interest" description="Disordered" evidence="10">
    <location>
        <begin position="1"/>
        <end position="29"/>
    </location>
</feature>
<dbReference type="PANTHER" id="PTHR35851:SF1">
    <property type="entry name" value="CELL DIVISION PROTEIN FTSQ"/>
    <property type="match status" value="1"/>
</dbReference>
<comment type="subcellular location">
    <subcellularLocation>
        <location evidence="9">Cell inner membrane</location>
        <topology evidence="9">Single-pass type II membrane protein</topology>
    </subcellularLocation>
    <subcellularLocation>
        <location evidence="1">Membrane</location>
    </subcellularLocation>
    <text evidence="9">Localizes to the division septum.</text>
</comment>
<evidence type="ECO:0000256" key="7">
    <source>
        <dbReference type="ARBA" id="ARBA00023136"/>
    </source>
</evidence>
<feature type="transmembrane region" description="Helical" evidence="9">
    <location>
        <begin position="53"/>
        <end position="79"/>
    </location>
</feature>
<evidence type="ECO:0000256" key="2">
    <source>
        <dbReference type="ARBA" id="ARBA00022475"/>
    </source>
</evidence>
<evidence type="ECO:0000256" key="6">
    <source>
        <dbReference type="ARBA" id="ARBA00022989"/>
    </source>
</evidence>
<dbReference type="RefSeq" id="WP_160736898.1">
    <property type="nucleotide sequence ID" value="NZ_WTYT01000005.1"/>
</dbReference>
<dbReference type="Proteomes" id="UP000438476">
    <property type="component" value="Unassembled WGS sequence"/>
</dbReference>
<protein>
    <recommendedName>
        <fullName evidence="9">Cell division protein FtsQ</fullName>
    </recommendedName>
</protein>
<keyword evidence="4 9" id="KW-0132">Cell division</keyword>
<dbReference type="HAMAP" id="MF_00911">
    <property type="entry name" value="FtsQ_subfam"/>
    <property type="match status" value="1"/>
</dbReference>
<proteinExistence type="inferred from homology"/>
<keyword evidence="6 9" id="KW-1133">Transmembrane helix</keyword>
<keyword evidence="3 9" id="KW-0997">Cell inner membrane</keyword>
<dbReference type="InterPro" id="IPR034746">
    <property type="entry name" value="POTRA"/>
</dbReference>
<evidence type="ECO:0000256" key="8">
    <source>
        <dbReference type="ARBA" id="ARBA00023306"/>
    </source>
</evidence>
<keyword evidence="5 9" id="KW-0812">Transmembrane</keyword>
<dbReference type="GO" id="GO:0090529">
    <property type="term" value="P:cell septum assembly"/>
    <property type="evidence" value="ECO:0007669"/>
    <property type="project" value="InterPro"/>
</dbReference>
<dbReference type="EMBL" id="WTYT01000005">
    <property type="protein sequence ID" value="MXO66452.1"/>
    <property type="molecule type" value="Genomic_DNA"/>
</dbReference>
<dbReference type="PROSITE" id="PS51779">
    <property type="entry name" value="POTRA"/>
    <property type="match status" value="1"/>
</dbReference>
<feature type="compositionally biased region" description="Basic residues" evidence="10">
    <location>
        <begin position="1"/>
        <end position="16"/>
    </location>
</feature>
<evidence type="ECO:0000256" key="5">
    <source>
        <dbReference type="ARBA" id="ARBA00022692"/>
    </source>
</evidence>
<gene>
    <name evidence="9" type="primary">ftsQ</name>
    <name evidence="12" type="ORF">GRI91_11850</name>
</gene>
<evidence type="ECO:0000256" key="1">
    <source>
        <dbReference type="ARBA" id="ARBA00004370"/>
    </source>
</evidence>
<dbReference type="PANTHER" id="PTHR35851">
    <property type="entry name" value="CELL DIVISION PROTEIN FTSQ"/>
    <property type="match status" value="1"/>
</dbReference>
<organism evidence="12 13">
    <name type="scientific">Altericroceibacterium endophyticum</name>
    <dbReference type="NCBI Taxonomy" id="1808508"/>
    <lineage>
        <taxon>Bacteria</taxon>
        <taxon>Pseudomonadati</taxon>
        <taxon>Pseudomonadota</taxon>
        <taxon>Alphaproteobacteria</taxon>
        <taxon>Sphingomonadales</taxon>
        <taxon>Erythrobacteraceae</taxon>
        <taxon>Altericroceibacterium</taxon>
    </lineage>
</organism>